<dbReference type="Gene3D" id="3.40.630.30">
    <property type="match status" value="1"/>
</dbReference>
<name>A0A0Q3WU76_9BACI</name>
<keyword evidence="3" id="KW-1185">Reference proteome</keyword>
<evidence type="ECO:0000259" key="1">
    <source>
        <dbReference type="PROSITE" id="PS51186"/>
    </source>
</evidence>
<dbReference type="RefSeq" id="WP_055737883.1">
    <property type="nucleotide sequence ID" value="NZ_JAAIWL010000052.1"/>
</dbReference>
<dbReference type="InterPro" id="IPR016181">
    <property type="entry name" value="Acyl_CoA_acyltransferase"/>
</dbReference>
<reference evidence="2 3" key="1">
    <citation type="submission" date="2015-09" db="EMBL/GenBank/DDBJ databases">
        <title>Genome sequencing project for genomic taxonomy and phylogenomics of Bacillus-like bacteria.</title>
        <authorList>
            <person name="Liu B."/>
            <person name="Wang J."/>
            <person name="Zhu Y."/>
            <person name="Liu G."/>
            <person name="Chen Q."/>
            <person name="Chen Z."/>
            <person name="Lan J."/>
            <person name="Che J."/>
            <person name="Ge C."/>
            <person name="Shi H."/>
            <person name="Pan Z."/>
            <person name="Liu X."/>
        </authorList>
    </citation>
    <scope>NUCLEOTIDE SEQUENCE [LARGE SCALE GENOMIC DNA]</scope>
    <source>
        <strain evidence="2 3">LMG 18435</strain>
    </source>
</reference>
<accession>A0A0Q3WU76</accession>
<dbReference type="InterPro" id="IPR000182">
    <property type="entry name" value="GNAT_dom"/>
</dbReference>
<gene>
    <name evidence="2" type="ORF">AN964_00715</name>
</gene>
<dbReference type="GO" id="GO:0016747">
    <property type="term" value="F:acyltransferase activity, transferring groups other than amino-acyl groups"/>
    <property type="evidence" value="ECO:0007669"/>
    <property type="project" value="InterPro"/>
</dbReference>
<comment type="caution">
    <text evidence="2">The sequence shown here is derived from an EMBL/GenBank/DDBJ whole genome shotgun (WGS) entry which is preliminary data.</text>
</comment>
<dbReference type="OrthoDB" id="452315at2"/>
<proteinExistence type="predicted"/>
<dbReference type="Proteomes" id="UP000051888">
    <property type="component" value="Unassembled WGS sequence"/>
</dbReference>
<sequence length="150" mass="17055">MELQTERLIIVPCTDELVSTISTERYEMGPHIKRYVEKLREDSTQLGWGVWLVITKETNTIIGDIGFKGKPDSENTVEVGYGIIPSAQNKGYATEAVKEIIHWAFTHDQVDKVVAECLHDNIPSIKVLEKLNMNKIGVENEMLKWELKKG</sequence>
<dbReference type="AlphaFoldDB" id="A0A0Q3WU76"/>
<dbReference type="Pfam" id="PF13302">
    <property type="entry name" value="Acetyltransf_3"/>
    <property type="match status" value="1"/>
</dbReference>
<dbReference type="PANTHER" id="PTHR43792:SF13">
    <property type="entry name" value="ACETYLTRANSFERASE"/>
    <property type="match status" value="1"/>
</dbReference>
<feature type="domain" description="N-acetyltransferase" evidence="1">
    <location>
        <begin position="8"/>
        <end position="150"/>
    </location>
</feature>
<dbReference type="SUPFAM" id="SSF55729">
    <property type="entry name" value="Acyl-CoA N-acyltransferases (Nat)"/>
    <property type="match status" value="1"/>
</dbReference>
<dbReference type="PANTHER" id="PTHR43792">
    <property type="entry name" value="GNAT FAMILY, PUTATIVE (AFU_ORTHOLOGUE AFUA_3G00765)-RELATED-RELATED"/>
    <property type="match status" value="1"/>
</dbReference>
<organism evidence="2 3">
    <name type="scientific">Heyndrickxia shackletonii</name>
    <dbReference type="NCBI Taxonomy" id="157838"/>
    <lineage>
        <taxon>Bacteria</taxon>
        <taxon>Bacillati</taxon>
        <taxon>Bacillota</taxon>
        <taxon>Bacilli</taxon>
        <taxon>Bacillales</taxon>
        <taxon>Bacillaceae</taxon>
        <taxon>Heyndrickxia</taxon>
    </lineage>
</organism>
<dbReference type="InterPro" id="IPR051531">
    <property type="entry name" value="N-acetyltransferase"/>
</dbReference>
<evidence type="ECO:0000313" key="3">
    <source>
        <dbReference type="Proteomes" id="UP000051888"/>
    </source>
</evidence>
<evidence type="ECO:0000313" key="2">
    <source>
        <dbReference type="EMBL" id="KQL52203.1"/>
    </source>
</evidence>
<dbReference type="CDD" id="cd04301">
    <property type="entry name" value="NAT_SF"/>
    <property type="match status" value="1"/>
</dbReference>
<protein>
    <recommendedName>
        <fullName evidence="1">N-acetyltransferase domain-containing protein</fullName>
    </recommendedName>
</protein>
<dbReference type="EMBL" id="LJJC01000004">
    <property type="protein sequence ID" value="KQL52203.1"/>
    <property type="molecule type" value="Genomic_DNA"/>
</dbReference>
<dbReference type="PATRIC" id="fig|157838.3.peg.156"/>
<dbReference type="STRING" id="157838.AN964_00715"/>
<dbReference type="PROSITE" id="PS51186">
    <property type="entry name" value="GNAT"/>
    <property type="match status" value="1"/>
</dbReference>